<name>A0A2C6DL48_9GAMM</name>
<gene>
    <name evidence="2" type="ORF">CRN84_09525</name>
</gene>
<dbReference type="OrthoDB" id="8689941at2"/>
<organism evidence="2 3">
    <name type="scientific">Budvicia aquatica</name>
    <dbReference type="NCBI Taxonomy" id="82979"/>
    <lineage>
        <taxon>Bacteria</taxon>
        <taxon>Pseudomonadati</taxon>
        <taxon>Pseudomonadota</taxon>
        <taxon>Gammaproteobacteria</taxon>
        <taxon>Enterobacterales</taxon>
        <taxon>Budviciaceae</taxon>
        <taxon>Budvicia</taxon>
    </lineage>
</organism>
<dbReference type="EMBL" id="PDDX01000001">
    <property type="protein sequence ID" value="PHI29551.1"/>
    <property type="molecule type" value="Genomic_DNA"/>
</dbReference>
<evidence type="ECO:0000313" key="2">
    <source>
        <dbReference type="EMBL" id="PHI29551.1"/>
    </source>
</evidence>
<evidence type="ECO:0008006" key="4">
    <source>
        <dbReference type="Google" id="ProtNLM"/>
    </source>
</evidence>
<dbReference type="Proteomes" id="UP000224974">
    <property type="component" value="Unassembled WGS sequence"/>
</dbReference>
<dbReference type="STRING" id="1111728.GCA_000427805_00445"/>
<dbReference type="InterPro" id="IPR009468">
    <property type="entry name" value="DUF1090"/>
</dbReference>
<evidence type="ECO:0000313" key="3">
    <source>
        <dbReference type="Proteomes" id="UP000224974"/>
    </source>
</evidence>
<sequence length="175" mass="19121">MLIVHREKALLTLSYRLSQIYFMNDKGNTMNMKKMATAIALPLLLTLSAGYASAAGNDCSAKRTEIENQIAQAKAHNNANRVAGLETALSQLNANCTTEGLVENAQDKVAKLQEKIAEKQADITKIEAEQQEARAKGDQKKVAKYDKKIAEKKSDIADLEVELSTAKKELDGLKG</sequence>
<keyword evidence="1" id="KW-0175">Coiled coil</keyword>
<accession>A0A2C6DL48</accession>
<protein>
    <recommendedName>
        <fullName evidence="4">DUF1090 domain-containing protein</fullName>
    </recommendedName>
</protein>
<evidence type="ECO:0000256" key="1">
    <source>
        <dbReference type="SAM" id="Coils"/>
    </source>
</evidence>
<proteinExistence type="predicted"/>
<comment type="caution">
    <text evidence="2">The sequence shown here is derived from an EMBL/GenBank/DDBJ whole genome shotgun (WGS) entry which is preliminary data.</text>
</comment>
<keyword evidence="3" id="KW-1185">Reference proteome</keyword>
<dbReference type="AlphaFoldDB" id="A0A2C6DL48"/>
<reference evidence="3" key="1">
    <citation type="submission" date="2017-09" db="EMBL/GenBank/DDBJ databases">
        <title>FDA dAtabase for Regulatory Grade micrObial Sequences (FDA-ARGOS): Supporting development and validation of Infectious Disease Dx tests.</title>
        <authorList>
            <person name="Minogue T."/>
            <person name="Wolcott M."/>
            <person name="Wasieloski L."/>
            <person name="Aguilar W."/>
            <person name="Moore D."/>
            <person name="Tallon L."/>
            <person name="Sadzewicz L."/>
            <person name="Ott S."/>
            <person name="Zhao X."/>
            <person name="Nagaraj S."/>
            <person name="Vavikolanu K."/>
            <person name="Aluvathingal J."/>
            <person name="Nadendla S."/>
            <person name="Sichtig H."/>
        </authorList>
    </citation>
    <scope>NUCLEOTIDE SEQUENCE [LARGE SCALE GENOMIC DNA]</scope>
    <source>
        <strain evidence="3">FDAARGOS_387</strain>
    </source>
</reference>
<feature type="coiled-coil region" evidence="1">
    <location>
        <begin position="102"/>
        <end position="169"/>
    </location>
</feature>
<dbReference type="Pfam" id="PF06476">
    <property type="entry name" value="DUF1090"/>
    <property type="match status" value="1"/>
</dbReference>